<keyword evidence="7" id="KW-0067">ATP-binding</keyword>
<dbReference type="Gene3D" id="1.10.287.130">
    <property type="match status" value="1"/>
</dbReference>
<dbReference type="GO" id="GO:0000155">
    <property type="term" value="F:phosphorelay sensor kinase activity"/>
    <property type="evidence" value="ECO:0007669"/>
    <property type="project" value="InterPro"/>
</dbReference>
<dbReference type="RefSeq" id="WP_214435665.1">
    <property type="nucleotide sequence ID" value="NZ_CAWPUQ010000174.1"/>
</dbReference>
<accession>A0A8J7I7I2</accession>
<dbReference type="PANTHER" id="PTHR43065:SF10">
    <property type="entry name" value="PEROXIDE STRESS-ACTIVATED HISTIDINE KINASE MAK3"/>
    <property type="match status" value="1"/>
</dbReference>
<feature type="transmembrane region" description="Helical" evidence="10">
    <location>
        <begin position="184"/>
        <end position="205"/>
    </location>
</feature>
<protein>
    <recommendedName>
        <fullName evidence="2">histidine kinase</fullName>
        <ecNumber evidence="2">2.7.13.3</ecNumber>
    </recommendedName>
</protein>
<dbReference type="PRINTS" id="PR00344">
    <property type="entry name" value="BCTRLSENSOR"/>
</dbReference>
<keyword evidence="10" id="KW-0812">Transmembrane</keyword>
<proteinExistence type="predicted"/>
<dbReference type="Pfam" id="PF02518">
    <property type="entry name" value="HATPase_c"/>
    <property type="match status" value="1"/>
</dbReference>
<dbReference type="InterPro" id="IPR003661">
    <property type="entry name" value="HisK_dim/P_dom"/>
</dbReference>
<evidence type="ECO:0000313" key="12">
    <source>
        <dbReference type="EMBL" id="MBH8576944.1"/>
    </source>
</evidence>
<evidence type="ECO:0000256" key="6">
    <source>
        <dbReference type="ARBA" id="ARBA00022777"/>
    </source>
</evidence>
<dbReference type="CDD" id="cd00075">
    <property type="entry name" value="HATPase"/>
    <property type="match status" value="1"/>
</dbReference>
<feature type="coiled-coil region" evidence="9">
    <location>
        <begin position="204"/>
        <end position="263"/>
    </location>
</feature>
<dbReference type="InterPro" id="IPR036097">
    <property type="entry name" value="HisK_dim/P_sf"/>
</dbReference>
<keyword evidence="10" id="KW-0472">Membrane</keyword>
<dbReference type="SUPFAM" id="SSF47384">
    <property type="entry name" value="Homodimeric domain of signal transducing histidine kinase"/>
    <property type="match status" value="1"/>
</dbReference>
<evidence type="ECO:0000256" key="9">
    <source>
        <dbReference type="SAM" id="Coils"/>
    </source>
</evidence>
<keyword evidence="13" id="KW-1185">Reference proteome</keyword>
<keyword evidence="9" id="KW-0175">Coiled coil</keyword>
<organism evidence="12 13">
    <name type="scientific">Dendronalium phyllosphericum CENA369</name>
    <dbReference type="NCBI Taxonomy" id="1725256"/>
    <lineage>
        <taxon>Bacteria</taxon>
        <taxon>Bacillati</taxon>
        <taxon>Cyanobacteriota</taxon>
        <taxon>Cyanophyceae</taxon>
        <taxon>Nostocales</taxon>
        <taxon>Nostocaceae</taxon>
        <taxon>Dendronalium</taxon>
        <taxon>Dendronalium phyllosphericum</taxon>
    </lineage>
</organism>
<keyword evidence="10" id="KW-1133">Transmembrane helix</keyword>
<evidence type="ECO:0000313" key="13">
    <source>
        <dbReference type="Proteomes" id="UP000662314"/>
    </source>
</evidence>
<dbReference type="SUPFAM" id="SSF55874">
    <property type="entry name" value="ATPase domain of HSP90 chaperone/DNA topoisomerase II/histidine kinase"/>
    <property type="match status" value="1"/>
</dbReference>
<dbReference type="AlphaFoldDB" id="A0A8J7I7I2"/>
<evidence type="ECO:0000256" key="4">
    <source>
        <dbReference type="ARBA" id="ARBA00022679"/>
    </source>
</evidence>
<evidence type="ECO:0000256" key="3">
    <source>
        <dbReference type="ARBA" id="ARBA00022553"/>
    </source>
</evidence>
<dbReference type="Pfam" id="PF00512">
    <property type="entry name" value="HisKA"/>
    <property type="match status" value="1"/>
</dbReference>
<dbReference type="InterPro" id="IPR004358">
    <property type="entry name" value="Sig_transdc_His_kin-like_C"/>
</dbReference>
<dbReference type="PANTHER" id="PTHR43065">
    <property type="entry name" value="SENSOR HISTIDINE KINASE"/>
    <property type="match status" value="1"/>
</dbReference>
<dbReference type="InterPro" id="IPR003594">
    <property type="entry name" value="HATPase_dom"/>
</dbReference>
<dbReference type="Gene3D" id="3.30.565.10">
    <property type="entry name" value="Histidine kinase-like ATPase, C-terminal domain"/>
    <property type="match status" value="1"/>
</dbReference>
<dbReference type="EMBL" id="JAECZA010000245">
    <property type="protein sequence ID" value="MBH8576944.1"/>
    <property type="molecule type" value="Genomic_DNA"/>
</dbReference>
<keyword evidence="3" id="KW-0597">Phosphoprotein</keyword>
<keyword evidence="8" id="KW-0902">Two-component regulatory system</keyword>
<name>A0A8J7I7I2_9NOST</name>
<dbReference type="SMART" id="SM00388">
    <property type="entry name" value="HisKA"/>
    <property type="match status" value="1"/>
</dbReference>
<dbReference type="PROSITE" id="PS50109">
    <property type="entry name" value="HIS_KIN"/>
    <property type="match status" value="1"/>
</dbReference>
<comment type="caution">
    <text evidence="12">The sequence shown here is derived from an EMBL/GenBank/DDBJ whole genome shotgun (WGS) entry which is preliminary data.</text>
</comment>
<sequence>MILRRWTLGQQLTILTVLFLGFSGLALGLVVQVFESLEGTVIARNQRELASANTRLIQLFWESQLNRTQIPDERLNKSLEDLSTEALVNFPRVEGGFYLLQRDRLLGYAFPTHGGPVPKTDIPPAERDAIVQLTRQATSQGLPQELILRPKLDILVLRADPLPLWGAVWTMKRMPRPENGQPKILSGLILLGILIIGVWTFAIAAQLQRGVQRLQLSLKAMEANPLEQIPPLPAEMGLLGTAINTMQSRRQDLEQRLRRVERLASLGQLVAGVAHEVRNPLASMRLNLQYTERQLQKQEITHLPIASLLEQVERLESLVQRLLYFDHNQQEIPTPTSLEAIAQESMALLRLQADERGIALIYHPPTQPFPEILLRRRELGQVLVNLILNAIQASPEAGQVTVGVGRDEGYLVAWVEDRGQGLSAAEKEQIFVPFYSTKPEGTGLGLAISHEIMTRHAGYIDVQSQPGCTRFSIYLPWDEDIRCNGQNSDR</sequence>
<dbReference type="EC" id="2.7.13.3" evidence="2"/>
<comment type="catalytic activity">
    <reaction evidence="1">
        <text>ATP + protein L-histidine = ADP + protein N-phospho-L-histidine.</text>
        <dbReference type="EC" id="2.7.13.3"/>
    </reaction>
</comment>
<keyword evidence="5" id="KW-0547">Nucleotide-binding</keyword>
<keyword evidence="6 12" id="KW-0418">Kinase</keyword>
<evidence type="ECO:0000256" key="2">
    <source>
        <dbReference type="ARBA" id="ARBA00012438"/>
    </source>
</evidence>
<feature type="transmembrane region" description="Helical" evidence="10">
    <location>
        <begin position="12"/>
        <end position="34"/>
    </location>
</feature>
<evidence type="ECO:0000256" key="1">
    <source>
        <dbReference type="ARBA" id="ARBA00000085"/>
    </source>
</evidence>
<dbReference type="InterPro" id="IPR005467">
    <property type="entry name" value="His_kinase_dom"/>
</dbReference>
<feature type="domain" description="Histidine kinase" evidence="11">
    <location>
        <begin position="272"/>
        <end position="479"/>
    </location>
</feature>
<dbReference type="SMART" id="SM00387">
    <property type="entry name" value="HATPase_c"/>
    <property type="match status" value="1"/>
</dbReference>
<evidence type="ECO:0000256" key="10">
    <source>
        <dbReference type="SAM" id="Phobius"/>
    </source>
</evidence>
<reference evidence="12 13" key="1">
    <citation type="journal article" date="2021" name="Int. J. Syst. Evol. Microbiol.">
        <title>Amazonocrinis nigriterrae gen. nov., sp. nov., Atlanticothrix silvestris gen. nov., sp. nov. and Dendronalium phyllosphericum gen. nov., sp. nov., nostocacean cyanobacteria from Brazilian environments.</title>
        <authorList>
            <person name="Alvarenga D.O."/>
            <person name="Andreote A.P.D."/>
            <person name="Branco L.H.Z."/>
            <person name="Delbaje E."/>
            <person name="Cruz R.B."/>
            <person name="Varani A.M."/>
            <person name="Fiore M.F."/>
        </authorList>
    </citation>
    <scope>NUCLEOTIDE SEQUENCE [LARGE SCALE GENOMIC DNA]</scope>
    <source>
        <strain evidence="12 13">CENA369</strain>
    </source>
</reference>
<dbReference type="CDD" id="cd00082">
    <property type="entry name" value="HisKA"/>
    <property type="match status" value="1"/>
</dbReference>
<evidence type="ECO:0000259" key="11">
    <source>
        <dbReference type="PROSITE" id="PS50109"/>
    </source>
</evidence>
<dbReference type="GO" id="GO:0005524">
    <property type="term" value="F:ATP binding"/>
    <property type="evidence" value="ECO:0007669"/>
    <property type="project" value="UniProtKB-KW"/>
</dbReference>
<evidence type="ECO:0000256" key="8">
    <source>
        <dbReference type="ARBA" id="ARBA00023012"/>
    </source>
</evidence>
<dbReference type="Proteomes" id="UP000662314">
    <property type="component" value="Unassembled WGS sequence"/>
</dbReference>
<dbReference type="InterPro" id="IPR036890">
    <property type="entry name" value="HATPase_C_sf"/>
</dbReference>
<evidence type="ECO:0000256" key="5">
    <source>
        <dbReference type="ARBA" id="ARBA00022741"/>
    </source>
</evidence>
<gene>
    <name evidence="12" type="ORF">I8752_28970</name>
</gene>
<evidence type="ECO:0000256" key="7">
    <source>
        <dbReference type="ARBA" id="ARBA00022840"/>
    </source>
</evidence>
<keyword evidence="4" id="KW-0808">Transferase</keyword>